<accession>A0ABV8J0L3</accession>
<proteinExistence type="predicted"/>
<dbReference type="RefSeq" id="WP_378070688.1">
    <property type="nucleotide sequence ID" value="NZ_JBHSBL010000021.1"/>
</dbReference>
<organism evidence="1 2">
    <name type="scientific">Actinoplanes subglobosus</name>
    <dbReference type="NCBI Taxonomy" id="1547892"/>
    <lineage>
        <taxon>Bacteria</taxon>
        <taxon>Bacillati</taxon>
        <taxon>Actinomycetota</taxon>
        <taxon>Actinomycetes</taxon>
        <taxon>Micromonosporales</taxon>
        <taxon>Micromonosporaceae</taxon>
        <taxon>Actinoplanes</taxon>
    </lineage>
</organism>
<sequence>MHTGRHRAVQRWWRLAAAVVAGVIAVFLAVQIAGAGDPDPAETPEARLPLWTGEPWSLSTPPVSIEPSAPPVPTAIPSVPVANPVVPPSPAAPPKATRTTTPAKPVTPTVSVTAASIPAVVDLSADGGRDWVHWGLTDATSVNRRRGGGVIEDLGGTPRGRYDNNPQLYTWTGGSPAAAATRTPTGVYTCGQGATFTLRAPAEPTAHTLRVYAGVWMAAGRLTVSVPGATASATLDNRNGISTNRFEVRYKAAAGSKLTVTWTATAAYHPSCGNIDLQAVTLD</sequence>
<evidence type="ECO:0000313" key="1">
    <source>
        <dbReference type="EMBL" id="MFC4069799.1"/>
    </source>
</evidence>
<reference evidence="2" key="1">
    <citation type="journal article" date="2019" name="Int. J. Syst. Evol. Microbiol.">
        <title>The Global Catalogue of Microorganisms (GCM) 10K type strain sequencing project: providing services to taxonomists for standard genome sequencing and annotation.</title>
        <authorList>
            <consortium name="The Broad Institute Genomics Platform"/>
            <consortium name="The Broad Institute Genome Sequencing Center for Infectious Disease"/>
            <person name="Wu L."/>
            <person name="Ma J."/>
        </authorList>
    </citation>
    <scope>NUCLEOTIDE SEQUENCE [LARGE SCALE GENOMIC DNA]</scope>
    <source>
        <strain evidence="2">TBRC 5832</strain>
    </source>
</reference>
<gene>
    <name evidence="1" type="ORF">ACFO0C_33155</name>
</gene>
<evidence type="ECO:0000313" key="2">
    <source>
        <dbReference type="Proteomes" id="UP001595867"/>
    </source>
</evidence>
<dbReference type="EMBL" id="JBHSBL010000021">
    <property type="protein sequence ID" value="MFC4069799.1"/>
    <property type="molecule type" value="Genomic_DNA"/>
</dbReference>
<name>A0ABV8J0L3_9ACTN</name>
<comment type="caution">
    <text evidence="1">The sequence shown here is derived from an EMBL/GenBank/DDBJ whole genome shotgun (WGS) entry which is preliminary data.</text>
</comment>
<dbReference type="Proteomes" id="UP001595867">
    <property type="component" value="Unassembled WGS sequence"/>
</dbReference>
<keyword evidence="2" id="KW-1185">Reference proteome</keyword>
<protein>
    <submittedName>
        <fullName evidence="1">Uncharacterized protein</fullName>
    </submittedName>
</protein>